<dbReference type="PROSITE" id="PS51706">
    <property type="entry name" value="G_ENGB"/>
    <property type="match status" value="1"/>
</dbReference>
<dbReference type="CDD" id="cd01876">
    <property type="entry name" value="YihA_EngB"/>
    <property type="match status" value="1"/>
</dbReference>
<proteinExistence type="predicted"/>
<dbReference type="GeneID" id="20678160"/>
<reference evidence="6 7" key="1">
    <citation type="journal article" date="2012" name="New Phytol.">
        <title>Insight into trade-off between wood decay and parasitism from the genome of a fungal forest pathogen.</title>
        <authorList>
            <person name="Olson A."/>
            <person name="Aerts A."/>
            <person name="Asiegbu F."/>
            <person name="Belbahri L."/>
            <person name="Bouzid O."/>
            <person name="Broberg A."/>
            <person name="Canback B."/>
            <person name="Coutinho P.M."/>
            <person name="Cullen D."/>
            <person name="Dalman K."/>
            <person name="Deflorio G."/>
            <person name="van Diepen L.T."/>
            <person name="Dunand C."/>
            <person name="Duplessis S."/>
            <person name="Durling M."/>
            <person name="Gonthier P."/>
            <person name="Grimwood J."/>
            <person name="Fossdal C.G."/>
            <person name="Hansson D."/>
            <person name="Henrissat B."/>
            <person name="Hietala A."/>
            <person name="Himmelstrand K."/>
            <person name="Hoffmeister D."/>
            <person name="Hogberg N."/>
            <person name="James T.Y."/>
            <person name="Karlsson M."/>
            <person name="Kohler A."/>
            <person name="Kues U."/>
            <person name="Lee Y.H."/>
            <person name="Lin Y.C."/>
            <person name="Lind M."/>
            <person name="Lindquist E."/>
            <person name="Lombard V."/>
            <person name="Lucas S."/>
            <person name="Lunden K."/>
            <person name="Morin E."/>
            <person name="Murat C."/>
            <person name="Park J."/>
            <person name="Raffaello T."/>
            <person name="Rouze P."/>
            <person name="Salamov A."/>
            <person name="Schmutz J."/>
            <person name="Solheim H."/>
            <person name="Stahlberg J."/>
            <person name="Velez H."/>
            <person name="de Vries R.P."/>
            <person name="Wiebenga A."/>
            <person name="Woodward S."/>
            <person name="Yakovlev I."/>
            <person name="Garbelotto M."/>
            <person name="Martin F."/>
            <person name="Grigoriev I.V."/>
            <person name="Stenlid J."/>
        </authorList>
    </citation>
    <scope>NUCLEOTIDE SEQUENCE [LARGE SCALE GENOMIC DNA]</scope>
    <source>
        <strain evidence="6 7">TC 32-1</strain>
    </source>
</reference>
<dbReference type="InterPro" id="IPR030393">
    <property type="entry name" value="G_ENGB_dom"/>
</dbReference>
<dbReference type="InterPro" id="IPR006073">
    <property type="entry name" value="GTP-bd"/>
</dbReference>
<evidence type="ECO:0000313" key="6">
    <source>
        <dbReference type="EMBL" id="ETW79267.1"/>
    </source>
</evidence>
<dbReference type="InParanoid" id="W4K0D6"/>
<sequence>MSFRLLENGKRWLSLSTTVKRYASTTPRDAVFSNPGAADFLAAAASPSSIPALHGLPERLDHPTIRVFNLYDAGRANAGKSTLLNAIVGRRDLMLSSKTPGRTKGLNFFRVGAAPGKMVLVDAPGYGARGRPEWGSLFDHYLATRKELKRVYILFNAKHGLNSADRLMLQSLDARFQASGGAGWTLQSVLTKADTMEGTGALSALQKEIFELAPTCLPPVVTSALKHPRLGIEELRRSIAEACALKS</sequence>
<dbReference type="Pfam" id="PF01926">
    <property type="entry name" value="MMR_HSR1"/>
    <property type="match status" value="1"/>
</dbReference>
<dbReference type="EMBL" id="KI925461">
    <property type="protein sequence ID" value="ETW79267.1"/>
    <property type="molecule type" value="Genomic_DNA"/>
</dbReference>
<dbReference type="Proteomes" id="UP000030671">
    <property type="component" value="Unassembled WGS sequence"/>
</dbReference>
<dbReference type="PANTHER" id="PTHR46498:SF1">
    <property type="entry name" value="GTP-BINDING PROTEIN 8"/>
    <property type="match status" value="1"/>
</dbReference>
<dbReference type="GO" id="GO:0046872">
    <property type="term" value="F:metal ion binding"/>
    <property type="evidence" value="ECO:0007669"/>
    <property type="project" value="UniProtKB-KW"/>
</dbReference>
<protein>
    <recommendedName>
        <fullName evidence="5">EngB-type G domain-containing protein</fullName>
    </recommendedName>
</protein>
<dbReference type="OrthoDB" id="391988at2759"/>
<dbReference type="GO" id="GO:0005739">
    <property type="term" value="C:mitochondrion"/>
    <property type="evidence" value="ECO:0007669"/>
    <property type="project" value="TreeGrafter"/>
</dbReference>
<gene>
    <name evidence="6" type="ORF">HETIRDRAFT_50877</name>
</gene>
<dbReference type="PANTHER" id="PTHR46498">
    <property type="entry name" value="GTP-BINDING PROTEIN 8"/>
    <property type="match status" value="1"/>
</dbReference>
<feature type="domain" description="EngB-type G" evidence="5">
    <location>
        <begin position="66"/>
        <end position="245"/>
    </location>
</feature>
<keyword evidence="1" id="KW-0479">Metal-binding</keyword>
<evidence type="ECO:0000256" key="2">
    <source>
        <dbReference type="ARBA" id="ARBA00022741"/>
    </source>
</evidence>
<dbReference type="STRING" id="747525.W4K0D6"/>
<dbReference type="RefSeq" id="XP_009548795.1">
    <property type="nucleotide sequence ID" value="XM_009550500.1"/>
</dbReference>
<evidence type="ECO:0000259" key="5">
    <source>
        <dbReference type="PROSITE" id="PS51706"/>
    </source>
</evidence>
<dbReference type="AlphaFoldDB" id="W4K0D6"/>
<evidence type="ECO:0000256" key="4">
    <source>
        <dbReference type="ARBA" id="ARBA00023134"/>
    </source>
</evidence>
<evidence type="ECO:0000256" key="3">
    <source>
        <dbReference type="ARBA" id="ARBA00022842"/>
    </source>
</evidence>
<dbReference type="SUPFAM" id="SSF52540">
    <property type="entry name" value="P-loop containing nucleoside triphosphate hydrolases"/>
    <property type="match status" value="1"/>
</dbReference>
<organism evidence="6 7">
    <name type="scientific">Heterobasidion irregulare (strain TC 32-1)</name>
    <dbReference type="NCBI Taxonomy" id="747525"/>
    <lineage>
        <taxon>Eukaryota</taxon>
        <taxon>Fungi</taxon>
        <taxon>Dikarya</taxon>
        <taxon>Basidiomycota</taxon>
        <taxon>Agaricomycotina</taxon>
        <taxon>Agaricomycetes</taxon>
        <taxon>Russulales</taxon>
        <taxon>Bondarzewiaceae</taxon>
        <taxon>Heterobasidion</taxon>
        <taxon>Heterobasidion annosum species complex</taxon>
    </lineage>
</organism>
<evidence type="ECO:0000256" key="1">
    <source>
        <dbReference type="ARBA" id="ARBA00022723"/>
    </source>
</evidence>
<name>W4K0D6_HETIT</name>
<keyword evidence="2" id="KW-0547">Nucleotide-binding</keyword>
<dbReference type="InterPro" id="IPR052279">
    <property type="entry name" value="EngB_GTPase"/>
</dbReference>
<dbReference type="KEGG" id="hir:HETIRDRAFT_50877"/>
<evidence type="ECO:0000313" key="7">
    <source>
        <dbReference type="Proteomes" id="UP000030671"/>
    </source>
</evidence>
<keyword evidence="4" id="KW-0342">GTP-binding</keyword>
<dbReference type="HOGENOM" id="CLU_033732_2_1_1"/>
<keyword evidence="3" id="KW-0460">Magnesium</keyword>
<dbReference type="eggNOG" id="KOG2486">
    <property type="taxonomic scope" value="Eukaryota"/>
</dbReference>
<accession>W4K0D6</accession>
<dbReference type="Gene3D" id="3.40.50.300">
    <property type="entry name" value="P-loop containing nucleotide triphosphate hydrolases"/>
    <property type="match status" value="1"/>
</dbReference>
<dbReference type="GO" id="GO:0005525">
    <property type="term" value="F:GTP binding"/>
    <property type="evidence" value="ECO:0007669"/>
    <property type="project" value="UniProtKB-KW"/>
</dbReference>
<keyword evidence="7" id="KW-1185">Reference proteome</keyword>
<dbReference type="InterPro" id="IPR027417">
    <property type="entry name" value="P-loop_NTPase"/>
</dbReference>